<feature type="binding site" evidence="2">
    <location>
        <position position="44"/>
    </location>
    <ligand>
        <name>substrate</name>
    </ligand>
</feature>
<evidence type="ECO:0000313" key="4">
    <source>
        <dbReference type="Proteomes" id="UP001499951"/>
    </source>
</evidence>
<protein>
    <recommendedName>
        <fullName evidence="2">Isoprenyl transferase</fullName>
        <ecNumber evidence="2">2.5.1.-</ecNumber>
    </recommendedName>
</protein>
<feature type="binding site" evidence="2">
    <location>
        <begin position="201"/>
        <end position="203"/>
    </location>
    <ligand>
        <name>substrate</name>
    </ligand>
</feature>
<dbReference type="NCBIfam" id="NF011408">
    <property type="entry name" value="PRK14834.1"/>
    <property type="match status" value="1"/>
</dbReference>
<feature type="binding site" evidence="2">
    <location>
        <begin position="72"/>
        <end position="74"/>
    </location>
    <ligand>
        <name>substrate</name>
    </ligand>
</feature>
<evidence type="ECO:0000313" key="3">
    <source>
        <dbReference type="EMBL" id="GAA0572189.1"/>
    </source>
</evidence>
<feature type="binding site" evidence="2">
    <location>
        <position position="40"/>
    </location>
    <ligand>
        <name>substrate</name>
    </ligand>
</feature>
<reference evidence="3 4" key="1">
    <citation type="journal article" date="2019" name="Int. J. Syst. Evol. Microbiol.">
        <title>The Global Catalogue of Microorganisms (GCM) 10K type strain sequencing project: providing services to taxonomists for standard genome sequencing and annotation.</title>
        <authorList>
            <consortium name="The Broad Institute Genomics Platform"/>
            <consortium name="The Broad Institute Genome Sequencing Center for Infectious Disease"/>
            <person name="Wu L."/>
            <person name="Ma J."/>
        </authorList>
    </citation>
    <scope>NUCLEOTIDE SEQUENCE [LARGE SCALE GENOMIC DNA]</scope>
    <source>
        <strain evidence="3 4">JCM 15089</strain>
    </source>
</reference>
<dbReference type="SUPFAM" id="SSF64005">
    <property type="entry name" value="Undecaprenyl diphosphate synthase"/>
    <property type="match status" value="1"/>
</dbReference>
<comment type="caution">
    <text evidence="3">The sequence shown here is derived from an EMBL/GenBank/DDBJ whole genome shotgun (WGS) entry which is preliminary data.</text>
</comment>
<dbReference type="PANTHER" id="PTHR10291:SF0">
    <property type="entry name" value="DEHYDRODOLICHYL DIPHOSPHATE SYNTHASE 2"/>
    <property type="match status" value="1"/>
</dbReference>
<feature type="binding site" evidence="2">
    <location>
        <position position="76"/>
    </location>
    <ligand>
        <name>substrate</name>
    </ligand>
</feature>
<evidence type="ECO:0000256" key="2">
    <source>
        <dbReference type="HAMAP-Rule" id="MF_01139"/>
    </source>
</evidence>
<feature type="binding site" evidence="2">
    <location>
        <position position="78"/>
    </location>
    <ligand>
        <name>substrate</name>
    </ligand>
</feature>
<feature type="active site" evidence="2">
    <location>
        <position position="27"/>
    </location>
</feature>
<dbReference type="NCBIfam" id="TIGR00055">
    <property type="entry name" value="uppS"/>
    <property type="match status" value="1"/>
</dbReference>
<dbReference type="Proteomes" id="UP001499951">
    <property type="component" value="Unassembled WGS sequence"/>
</dbReference>
<dbReference type="EMBL" id="BAAADD010000005">
    <property type="protein sequence ID" value="GAA0572189.1"/>
    <property type="molecule type" value="Genomic_DNA"/>
</dbReference>
<keyword evidence="1 2" id="KW-0808">Transferase</keyword>
<dbReference type="Gene3D" id="3.40.1180.10">
    <property type="entry name" value="Decaprenyl diphosphate synthase-like"/>
    <property type="match status" value="1"/>
</dbReference>
<gene>
    <name evidence="3" type="ORF">GCM10008942_21120</name>
</gene>
<dbReference type="PANTHER" id="PTHR10291">
    <property type="entry name" value="DEHYDRODOLICHYL DIPHOSPHATE SYNTHASE FAMILY MEMBER"/>
    <property type="match status" value="1"/>
</dbReference>
<dbReference type="GO" id="GO:0016740">
    <property type="term" value="F:transferase activity"/>
    <property type="evidence" value="ECO:0007669"/>
    <property type="project" value="UniProtKB-KW"/>
</dbReference>
<organism evidence="3 4">
    <name type="scientific">Rhizomicrobium electricum</name>
    <dbReference type="NCBI Taxonomy" id="480070"/>
    <lineage>
        <taxon>Bacteria</taxon>
        <taxon>Pseudomonadati</taxon>
        <taxon>Pseudomonadota</taxon>
        <taxon>Alphaproteobacteria</taxon>
        <taxon>Micropepsales</taxon>
        <taxon>Micropepsaceae</taxon>
        <taxon>Rhizomicrobium</taxon>
    </lineage>
</organism>
<dbReference type="Pfam" id="PF01255">
    <property type="entry name" value="Prenyltransf"/>
    <property type="match status" value="1"/>
</dbReference>
<feature type="binding site" evidence="2">
    <location>
        <begin position="28"/>
        <end position="31"/>
    </location>
    <ligand>
        <name>substrate</name>
    </ligand>
</feature>
<feature type="binding site" evidence="2">
    <location>
        <position position="214"/>
    </location>
    <ligand>
        <name>Mg(2+)</name>
        <dbReference type="ChEBI" id="CHEBI:18420"/>
    </ligand>
</feature>
<dbReference type="PROSITE" id="PS01066">
    <property type="entry name" value="UPP_SYNTHASE"/>
    <property type="match status" value="1"/>
</dbReference>
<comment type="function">
    <text evidence="2">Catalyzes the condensation of isopentenyl diphosphate (IPP) with allylic pyrophosphates generating different type of terpenoids.</text>
</comment>
<feature type="binding site" evidence="2">
    <location>
        <position position="27"/>
    </location>
    <ligand>
        <name>Mg(2+)</name>
        <dbReference type="ChEBI" id="CHEBI:18420"/>
    </ligand>
</feature>
<keyword evidence="2" id="KW-0460">Magnesium</keyword>
<comment type="cofactor">
    <cofactor evidence="2">
        <name>Mg(2+)</name>
        <dbReference type="ChEBI" id="CHEBI:18420"/>
    </cofactor>
    <text evidence="2">Binds 2 magnesium ions per subunit.</text>
</comment>
<name>A0ABN1ER32_9PROT</name>
<keyword evidence="2" id="KW-0479">Metal-binding</keyword>
<dbReference type="CDD" id="cd00475">
    <property type="entry name" value="Cis_IPPS"/>
    <property type="match status" value="1"/>
</dbReference>
<dbReference type="NCBIfam" id="NF011405">
    <property type="entry name" value="PRK14830.1"/>
    <property type="match status" value="1"/>
</dbReference>
<accession>A0ABN1ER32</accession>
<dbReference type="InterPro" id="IPR001441">
    <property type="entry name" value="UPP_synth-like"/>
</dbReference>
<comment type="subunit">
    <text evidence="2">Homodimer.</text>
</comment>
<dbReference type="InterPro" id="IPR036424">
    <property type="entry name" value="UPP_synth-like_sf"/>
</dbReference>
<feature type="active site" description="Proton acceptor" evidence="2">
    <location>
        <position position="75"/>
    </location>
</feature>
<feature type="binding site" evidence="2">
    <location>
        <position position="195"/>
    </location>
    <ligand>
        <name>substrate</name>
    </ligand>
</feature>
<proteinExistence type="inferred from homology"/>
<dbReference type="HAMAP" id="MF_01139">
    <property type="entry name" value="ISPT"/>
    <property type="match status" value="1"/>
</dbReference>
<dbReference type="EC" id="2.5.1.-" evidence="2"/>
<keyword evidence="4" id="KW-1185">Reference proteome</keyword>
<comment type="similarity">
    <text evidence="2">Belongs to the UPP synthase family.</text>
</comment>
<dbReference type="InterPro" id="IPR018520">
    <property type="entry name" value="UPP_synth-like_CS"/>
</dbReference>
<evidence type="ECO:0000256" key="1">
    <source>
        <dbReference type="ARBA" id="ARBA00022679"/>
    </source>
</evidence>
<sequence>MGRGRDQDMAAQQHKETLPRHVAIIMDGNGRWARKRHLPRQAGHVAGVNAVREVVRQAIEVGLEALTLYAFSSENWKRPALEVGALMGLFRLYFRNDMREIGELGARVRIIGNRTRVDPDIRAMIEDAENKTAANTGMNLIFAFDYGGQEEIVAAVRELAQAAKEGRLDPETITPELVSSRMFTAGLPEPDLVIRTSGERRLSNFLLWQSAYAELLFVDTLWPDFGRAEFMDALRQFTKRERRFGALPEAVA</sequence>
<feature type="binding site" evidence="2">
    <location>
        <position position="32"/>
    </location>
    <ligand>
        <name>substrate</name>
    </ligand>
</feature>